<evidence type="ECO:0000313" key="3">
    <source>
        <dbReference type="WBParaSite" id="TCONS_00015318.p1"/>
    </source>
</evidence>
<feature type="region of interest" description="Disordered" evidence="1">
    <location>
        <begin position="78"/>
        <end position="152"/>
    </location>
</feature>
<proteinExistence type="predicted"/>
<dbReference type="Proteomes" id="UP000035681">
    <property type="component" value="Unplaced"/>
</dbReference>
<reference evidence="3" key="1">
    <citation type="submission" date="2024-02" db="UniProtKB">
        <authorList>
            <consortium name="WormBaseParasite"/>
        </authorList>
    </citation>
    <scope>IDENTIFICATION</scope>
</reference>
<dbReference type="WBParaSite" id="TCONS_00015318.p1">
    <property type="protein sequence ID" value="TCONS_00015318.p1"/>
    <property type="gene ID" value="XLOC_009503"/>
</dbReference>
<evidence type="ECO:0000313" key="2">
    <source>
        <dbReference type="Proteomes" id="UP000035681"/>
    </source>
</evidence>
<evidence type="ECO:0000256" key="1">
    <source>
        <dbReference type="SAM" id="MobiDB-lite"/>
    </source>
</evidence>
<sequence length="152" mass="17713">GCLTKIEFAQFLPIVYLISKAIRKPKFQLEFSKKFGPSQVNPLELEDLFNVASRVLPFSHVLKAVLTLILIPVLRSHKETSLSRERGQKGEGREKKGGKKEKERGKKEGEKGSTKKRRNMREKRKKKTRKRRRKGKKTHKWRKKESKKASGF</sequence>
<feature type="compositionally biased region" description="Basic and acidic residues" evidence="1">
    <location>
        <begin position="78"/>
        <end position="113"/>
    </location>
</feature>
<organism evidence="2 3">
    <name type="scientific">Strongyloides stercoralis</name>
    <name type="common">Threadworm</name>
    <dbReference type="NCBI Taxonomy" id="6248"/>
    <lineage>
        <taxon>Eukaryota</taxon>
        <taxon>Metazoa</taxon>
        <taxon>Ecdysozoa</taxon>
        <taxon>Nematoda</taxon>
        <taxon>Chromadorea</taxon>
        <taxon>Rhabditida</taxon>
        <taxon>Tylenchina</taxon>
        <taxon>Panagrolaimomorpha</taxon>
        <taxon>Strongyloidoidea</taxon>
        <taxon>Strongyloididae</taxon>
        <taxon>Strongyloides</taxon>
    </lineage>
</organism>
<accession>A0AAF5DMN6</accession>
<feature type="compositionally biased region" description="Basic residues" evidence="1">
    <location>
        <begin position="114"/>
        <end position="146"/>
    </location>
</feature>
<name>A0AAF5DMN6_STRER</name>
<keyword evidence="2" id="KW-1185">Reference proteome</keyword>
<protein>
    <submittedName>
        <fullName evidence="3">Uncharacterized protein</fullName>
    </submittedName>
</protein>
<dbReference type="AlphaFoldDB" id="A0AAF5DMN6"/>